<dbReference type="STRING" id="318479.A0A0N4UI12"/>
<reference evidence="4" key="1">
    <citation type="submission" date="2017-02" db="UniProtKB">
        <authorList>
            <consortium name="WormBaseParasite"/>
        </authorList>
    </citation>
    <scope>IDENTIFICATION</scope>
</reference>
<dbReference type="WBParaSite" id="DME_0000722301-mRNA-1">
    <property type="protein sequence ID" value="DME_0000722301-mRNA-1"/>
    <property type="gene ID" value="DME_0000722301"/>
</dbReference>
<accession>A0A0N4UI12</accession>
<dbReference type="OrthoDB" id="4473401at2759"/>
<protein>
    <submittedName>
        <fullName evidence="4">DUF19 domain-containing protein</fullName>
    </submittedName>
</protein>
<dbReference type="AlphaFoldDB" id="A0A0N4UI12"/>
<keyword evidence="3" id="KW-1185">Reference proteome</keyword>
<organism evidence="2 4">
    <name type="scientific">Dracunculus medinensis</name>
    <name type="common">Guinea worm</name>
    <dbReference type="NCBI Taxonomy" id="318479"/>
    <lineage>
        <taxon>Eukaryota</taxon>
        <taxon>Metazoa</taxon>
        <taxon>Ecdysozoa</taxon>
        <taxon>Nematoda</taxon>
        <taxon>Chromadorea</taxon>
        <taxon>Rhabditida</taxon>
        <taxon>Spirurina</taxon>
        <taxon>Dracunculoidea</taxon>
        <taxon>Dracunculidae</taxon>
        <taxon>Dracunculus</taxon>
    </lineage>
</organism>
<evidence type="ECO:0000313" key="2">
    <source>
        <dbReference type="Proteomes" id="UP000038040"/>
    </source>
</evidence>
<name>A0A0N4UI12_DRAME</name>
<dbReference type="Proteomes" id="UP000038040">
    <property type="component" value="Unplaced"/>
</dbReference>
<reference evidence="1 3" key="2">
    <citation type="submission" date="2018-11" db="EMBL/GenBank/DDBJ databases">
        <authorList>
            <consortium name="Pathogen Informatics"/>
        </authorList>
    </citation>
    <scope>NUCLEOTIDE SEQUENCE [LARGE SCALE GENOMIC DNA]</scope>
</reference>
<dbReference type="EMBL" id="UYYG01001195">
    <property type="protein sequence ID" value="VDN59918.1"/>
    <property type="molecule type" value="Genomic_DNA"/>
</dbReference>
<dbReference type="Proteomes" id="UP000274756">
    <property type="component" value="Unassembled WGS sequence"/>
</dbReference>
<gene>
    <name evidence="1" type="ORF">DME_LOCUS9891</name>
</gene>
<proteinExistence type="predicted"/>
<sequence length="179" mass="20287">MVDQKLRSWCDYMIWLDRMDKYPQCLEFFTTTTGDLITAAPPICQDAKPGHCPTPLSISDQERAYTGCLLGSSRSGFQKCCMEPNSNSFSRSIRICRNPVNISMVILNRFFHIFNLNSFMFRTSFRIMNATSCTAAINRVDSSLMHADACSMDSDFLTRTNGDQPFCCITNCGYKICVK</sequence>
<evidence type="ECO:0000313" key="3">
    <source>
        <dbReference type="Proteomes" id="UP000274756"/>
    </source>
</evidence>
<evidence type="ECO:0000313" key="4">
    <source>
        <dbReference type="WBParaSite" id="DME_0000722301-mRNA-1"/>
    </source>
</evidence>
<evidence type="ECO:0000313" key="1">
    <source>
        <dbReference type="EMBL" id="VDN59918.1"/>
    </source>
</evidence>